<dbReference type="AlphaFoldDB" id="A0A381ZQS0"/>
<keyword evidence="1" id="KW-1133">Transmembrane helix</keyword>
<feature type="transmembrane region" description="Helical" evidence="1">
    <location>
        <begin position="7"/>
        <end position="26"/>
    </location>
</feature>
<protein>
    <submittedName>
        <fullName evidence="2">Uncharacterized protein</fullName>
    </submittedName>
</protein>
<name>A0A381ZQS0_9ZZZZ</name>
<keyword evidence="1" id="KW-0812">Transmembrane</keyword>
<sequence>NNLVKESIGYMALWSTLLVLSGIIVSSAQGSAAYIVIPFKIIVDLTLFLVAFYVQKNIIFNTK</sequence>
<evidence type="ECO:0000313" key="2">
    <source>
        <dbReference type="EMBL" id="SVA91638.1"/>
    </source>
</evidence>
<feature type="transmembrane region" description="Helical" evidence="1">
    <location>
        <begin position="32"/>
        <end position="54"/>
    </location>
</feature>
<evidence type="ECO:0000256" key="1">
    <source>
        <dbReference type="SAM" id="Phobius"/>
    </source>
</evidence>
<organism evidence="2">
    <name type="scientific">marine metagenome</name>
    <dbReference type="NCBI Taxonomy" id="408172"/>
    <lineage>
        <taxon>unclassified sequences</taxon>
        <taxon>metagenomes</taxon>
        <taxon>ecological metagenomes</taxon>
    </lineage>
</organism>
<gene>
    <name evidence="2" type="ORF">METZ01_LOCUS144492</name>
</gene>
<feature type="non-terminal residue" evidence="2">
    <location>
        <position position="1"/>
    </location>
</feature>
<dbReference type="EMBL" id="UINC01022306">
    <property type="protein sequence ID" value="SVA91638.1"/>
    <property type="molecule type" value="Genomic_DNA"/>
</dbReference>
<reference evidence="2" key="1">
    <citation type="submission" date="2018-05" db="EMBL/GenBank/DDBJ databases">
        <authorList>
            <person name="Lanie J.A."/>
            <person name="Ng W.-L."/>
            <person name="Kazmierczak K.M."/>
            <person name="Andrzejewski T.M."/>
            <person name="Davidsen T.M."/>
            <person name="Wayne K.J."/>
            <person name="Tettelin H."/>
            <person name="Glass J.I."/>
            <person name="Rusch D."/>
            <person name="Podicherti R."/>
            <person name="Tsui H.-C.T."/>
            <person name="Winkler M.E."/>
        </authorList>
    </citation>
    <scope>NUCLEOTIDE SEQUENCE</scope>
</reference>
<proteinExistence type="predicted"/>
<keyword evidence="1" id="KW-0472">Membrane</keyword>
<accession>A0A381ZQS0</accession>